<gene>
    <name evidence="2" type="ordered locus">M5M_19210</name>
</gene>
<dbReference type="STRING" id="1117647.M5M_19210"/>
<dbReference type="Proteomes" id="UP000000466">
    <property type="component" value="Chromosome"/>
</dbReference>
<dbReference type="eggNOG" id="ENOG5032TYU">
    <property type="taxonomic scope" value="Bacteria"/>
</dbReference>
<reference evidence="2 3" key="1">
    <citation type="journal article" date="2013" name="Genome Announc.">
        <title>Complete genome sequence of Simiduia agarivorans SA1(T), a marine bacterium able to degrade a variety of polysaccharides.</title>
        <authorList>
            <person name="Lin S.Y."/>
            <person name="Shieh W.Y."/>
            <person name="Chen J.S."/>
            <person name="Tang S.L."/>
        </authorList>
    </citation>
    <scope>NUCLEOTIDE SEQUENCE [LARGE SCALE GENOMIC DNA]</scope>
    <source>
        <strain evidence="3">DSM 21679 / JCM 13881 / BCRC 17597 / SA1</strain>
    </source>
</reference>
<keyword evidence="1" id="KW-0472">Membrane</keyword>
<accession>K4KPJ5</accession>
<evidence type="ECO:0000313" key="3">
    <source>
        <dbReference type="Proteomes" id="UP000000466"/>
    </source>
</evidence>
<evidence type="ECO:0000256" key="1">
    <source>
        <dbReference type="SAM" id="Phobius"/>
    </source>
</evidence>
<keyword evidence="1" id="KW-0812">Transmembrane</keyword>
<dbReference type="KEGG" id="saga:M5M_19210"/>
<feature type="transmembrane region" description="Helical" evidence="1">
    <location>
        <begin position="41"/>
        <end position="61"/>
    </location>
</feature>
<evidence type="ECO:0000313" key="2">
    <source>
        <dbReference type="EMBL" id="AFV00967.2"/>
    </source>
</evidence>
<organism evidence="2 3">
    <name type="scientific">Simiduia agarivorans (strain DSM 21679 / JCM 13881 / BCRC 17597 / SA1)</name>
    <dbReference type="NCBI Taxonomy" id="1117647"/>
    <lineage>
        <taxon>Bacteria</taxon>
        <taxon>Pseudomonadati</taxon>
        <taxon>Pseudomonadota</taxon>
        <taxon>Gammaproteobacteria</taxon>
        <taxon>Cellvibrionales</taxon>
        <taxon>Cellvibrionaceae</taxon>
        <taxon>Simiduia</taxon>
    </lineage>
</organism>
<dbReference type="HOGENOM" id="CLU_150673_0_0_6"/>
<keyword evidence="3" id="KW-1185">Reference proteome</keyword>
<feature type="transmembrane region" description="Helical" evidence="1">
    <location>
        <begin position="73"/>
        <end position="91"/>
    </location>
</feature>
<keyword evidence="2" id="KW-0675">Receptor</keyword>
<proteinExistence type="predicted"/>
<sequence>MEKRMDRSYLLTGLGYAIVGLLLGIHMAASKNHGQLVTHAHIMLVGFLLSFVYALCYKLWLGSTGHWLEKAQFYLYQLATPVLLVSLFLLYGQFVAMEVLDPILAIASIAVLLSLVCLKVLVIMRVKKSPAAS</sequence>
<protein>
    <submittedName>
        <fullName evidence="2">TonB-dependent receptor</fullName>
    </submittedName>
</protein>
<feature type="transmembrane region" description="Helical" evidence="1">
    <location>
        <begin position="103"/>
        <end position="124"/>
    </location>
</feature>
<keyword evidence="1" id="KW-1133">Transmembrane helix</keyword>
<name>K4KPJ5_SIMAS</name>
<dbReference type="EMBL" id="CP003746">
    <property type="protein sequence ID" value="AFV00967.2"/>
    <property type="molecule type" value="Genomic_DNA"/>
</dbReference>
<dbReference type="AlphaFoldDB" id="K4KPJ5"/>
<feature type="transmembrane region" description="Helical" evidence="1">
    <location>
        <begin position="9"/>
        <end position="29"/>
    </location>
</feature>